<dbReference type="SUPFAM" id="SSF53697">
    <property type="entry name" value="SIS domain"/>
    <property type="match status" value="1"/>
</dbReference>
<comment type="caution">
    <text evidence="2">The sequence shown here is derived from an EMBL/GenBank/DDBJ whole genome shotgun (WGS) entry which is preliminary data.</text>
</comment>
<organism evidence="2 3">
    <name type="scientific">Actinocorallia libanotica</name>
    <dbReference type="NCBI Taxonomy" id="46162"/>
    <lineage>
        <taxon>Bacteria</taxon>
        <taxon>Bacillati</taxon>
        <taxon>Actinomycetota</taxon>
        <taxon>Actinomycetes</taxon>
        <taxon>Streptosporangiales</taxon>
        <taxon>Thermomonosporaceae</taxon>
        <taxon>Actinocorallia</taxon>
    </lineage>
</organism>
<dbReference type="CDD" id="cd05006">
    <property type="entry name" value="SIS_GmhA"/>
    <property type="match status" value="1"/>
</dbReference>
<dbReference type="PANTHER" id="PTHR30390:SF6">
    <property type="entry name" value="DNAA INITIATOR-ASSOCIATING PROTEIN DIAA"/>
    <property type="match status" value="1"/>
</dbReference>
<dbReference type="PANTHER" id="PTHR30390">
    <property type="entry name" value="SEDOHEPTULOSE 7-PHOSPHATE ISOMERASE / DNAA INITIATOR-ASSOCIATING FACTOR FOR REPLICATION INITIATION"/>
    <property type="match status" value="1"/>
</dbReference>
<gene>
    <name evidence="2" type="ORF">GCM10009550_32850</name>
</gene>
<dbReference type="Pfam" id="PF13580">
    <property type="entry name" value="SIS_2"/>
    <property type="match status" value="1"/>
</dbReference>
<name>A0ABN1R6I3_9ACTN</name>
<keyword evidence="3" id="KW-1185">Reference proteome</keyword>
<sequence length="194" mass="20576">MIDDHLTRLETALARVRGQSPLLLRWGRLLAATLQDGGRLLACGNGGSAAQAQHLTAELVGRYQGERRPFSALSLHADTSAVTAIVNDYGAEELYARQVRAHGRPGDVLLALSTSGTSRNIVCAAHTAARAGMRTWALTGPAPNPLAAACEEALVVDAPSTATVQEAHLAIVHLLCEVVDEQVRRPAHRTVVRA</sequence>
<dbReference type="InterPro" id="IPR001347">
    <property type="entry name" value="SIS_dom"/>
</dbReference>
<dbReference type="Gene3D" id="3.40.50.10490">
    <property type="entry name" value="Glucose-6-phosphate isomerase like protein, domain 1"/>
    <property type="match status" value="1"/>
</dbReference>
<dbReference type="InterPro" id="IPR046348">
    <property type="entry name" value="SIS_dom_sf"/>
</dbReference>
<dbReference type="InterPro" id="IPR035461">
    <property type="entry name" value="GmhA/DiaA"/>
</dbReference>
<dbReference type="PROSITE" id="PS51464">
    <property type="entry name" value="SIS"/>
    <property type="match status" value="1"/>
</dbReference>
<dbReference type="Proteomes" id="UP001500665">
    <property type="component" value="Unassembled WGS sequence"/>
</dbReference>
<dbReference type="InterPro" id="IPR050099">
    <property type="entry name" value="SIS_GmhA/DiaA_subfam"/>
</dbReference>
<feature type="domain" description="SIS" evidence="1">
    <location>
        <begin position="30"/>
        <end position="189"/>
    </location>
</feature>
<evidence type="ECO:0000313" key="3">
    <source>
        <dbReference type="Proteomes" id="UP001500665"/>
    </source>
</evidence>
<dbReference type="EMBL" id="BAAAHH010000012">
    <property type="protein sequence ID" value="GAA0952292.1"/>
    <property type="molecule type" value="Genomic_DNA"/>
</dbReference>
<evidence type="ECO:0000313" key="2">
    <source>
        <dbReference type="EMBL" id="GAA0952292.1"/>
    </source>
</evidence>
<evidence type="ECO:0000259" key="1">
    <source>
        <dbReference type="PROSITE" id="PS51464"/>
    </source>
</evidence>
<accession>A0ABN1R6I3</accession>
<reference evidence="2 3" key="1">
    <citation type="journal article" date="2019" name="Int. J. Syst. Evol. Microbiol.">
        <title>The Global Catalogue of Microorganisms (GCM) 10K type strain sequencing project: providing services to taxonomists for standard genome sequencing and annotation.</title>
        <authorList>
            <consortium name="The Broad Institute Genomics Platform"/>
            <consortium name="The Broad Institute Genome Sequencing Center for Infectious Disease"/>
            <person name="Wu L."/>
            <person name="Ma J."/>
        </authorList>
    </citation>
    <scope>NUCLEOTIDE SEQUENCE [LARGE SCALE GENOMIC DNA]</scope>
    <source>
        <strain evidence="2 3">JCM 10696</strain>
    </source>
</reference>
<proteinExistence type="predicted"/>
<protein>
    <submittedName>
        <fullName evidence="2">SIS domain-containing protein</fullName>
    </submittedName>
</protein>